<organism evidence="1 2">
    <name type="scientific">Vitis vinifera</name>
    <name type="common">Grape</name>
    <dbReference type="NCBI Taxonomy" id="29760"/>
    <lineage>
        <taxon>Eukaryota</taxon>
        <taxon>Viridiplantae</taxon>
        <taxon>Streptophyta</taxon>
        <taxon>Embryophyta</taxon>
        <taxon>Tracheophyta</taxon>
        <taxon>Spermatophyta</taxon>
        <taxon>Magnoliopsida</taxon>
        <taxon>eudicotyledons</taxon>
        <taxon>Gunneridae</taxon>
        <taxon>Pentapetalae</taxon>
        <taxon>rosids</taxon>
        <taxon>Vitales</taxon>
        <taxon>Vitaceae</taxon>
        <taxon>Viteae</taxon>
        <taxon>Vitis</taxon>
    </lineage>
</organism>
<reference evidence="1 2" key="1">
    <citation type="journal article" date="2018" name="PLoS Genet.">
        <title>Population sequencing reveals clonal diversity and ancestral inbreeding in the grapevine cultivar Chardonnay.</title>
        <authorList>
            <person name="Roach M.J."/>
            <person name="Johnson D.L."/>
            <person name="Bohlmann J."/>
            <person name="van Vuuren H.J."/>
            <person name="Jones S.J."/>
            <person name="Pretorius I.S."/>
            <person name="Schmidt S.A."/>
            <person name="Borneman A.R."/>
        </authorList>
    </citation>
    <scope>NUCLEOTIDE SEQUENCE [LARGE SCALE GENOMIC DNA]</scope>
    <source>
        <strain evidence="2">cv. Chardonnay</strain>
        <tissue evidence="1">Leaf</tissue>
    </source>
</reference>
<comment type="caution">
    <text evidence="1">The sequence shown here is derived from an EMBL/GenBank/DDBJ whole genome shotgun (WGS) entry which is preliminary data.</text>
</comment>
<protein>
    <submittedName>
        <fullName evidence="1">Uncharacterized protein</fullName>
    </submittedName>
</protein>
<dbReference type="AlphaFoldDB" id="A0A438JWZ5"/>
<gene>
    <name evidence="1" type="ORF">CK203_020926</name>
</gene>
<dbReference type="EMBL" id="QGNW01000024">
    <property type="protein sequence ID" value="RVX13494.1"/>
    <property type="molecule type" value="Genomic_DNA"/>
</dbReference>
<sequence>MLTQPPIEGNLDCELGHSTPSSVLMQPLSDFSPAQGLLPSAPEVSYGTIAYSK</sequence>
<name>A0A438JWZ5_VITVI</name>
<evidence type="ECO:0000313" key="2">
    <source>
        <dbReference type="Proteomes" id="UP000288805"/>
    </source>
</evidence>
<evidence type="ECO:0000313" key="1">
    <source>
        <dbReference type="EMBL" id="RVX13494.1"/>
    </source>
</evidence>
<proteinExistence type="predicted"/>
<dbReference type="Proteomes" id="UP000288805">
    <property type="component" value="Unassembled WGS sequence"/>
</dbReference>
<accession>A0A438JWZ5</accession>